<dbReference type="Proteomes" id="UP001500621">
    <property type="component" value="Unassembled WGS sequence"/>
</dbReference>
<dbReference type="Pfam" id="PF00106">
    <property type="entry name" value="adh_short"/>
    <property type="match status" value="1"/>
</dbReference>
<dbReference type="NCBIfam" id="NF005878">
    <property type="entry name" value="PRK07825.1"/>
    <property type="match status" value="1"/>
</dbReference>
<keyword evidence="5" id="KW-1185">Reference proteome</keyword>
<dbReference type="EMBL" id="BAABIM010000001">
    <property type="protein sequence ID" value="GAA4678043.1"/>
    <property type="molecule type" value="Genomic_DNA"/>
</dbReference>
<dbReference type="Gene3D" id="3.40.50.720">
    <property type="entry name" value="NAD(P)-binding Rossmann-like Domain"/>
    <property type="match status" value="1"/>
</dbReference>
<reference evidence="5" key="1">
    <citation type="journal article" date="2019" name="Int. J. Syst. Evol. Microbiol.">
        <title>The Global Catalogue of Microorganisms (GCM) 10K type strain sequencing project: providing services to taxonomists for standard genome sequencing and annotation.</title>
        <authorList>
            <consortium name="The Broad Institute Genomics Platform"/>
            <consortium name="The Broad Institute Genome Sequencing Center for Infectious Disease"/>
            <person name="Wu L."/>
            <person name="Ma J."/>
        </authorList>
    </citation>
    <scope>NUCLEOTIDE SEQUENCE [LARGE SCALE GENOMIC DNA]</scope>
    <source>
        <strain evidence="5">JCM 18127</strain>
    </source>
</reference>
<dbReference type="RefSeq" id="WP_345264054.1">
    <property type="nucleotide sequence ID" value="NZ_BAABIM010000001.1"/>
</dbReference>
<accession>A0ABP8W1J2</accession>
<dbReference type="PANTHER" id="PTHR24322:SF736">
    <property type="entry name" value="RETINOL DEHYDROGENASE 10"/>
    <property type="match status" value="1"/>
</dbReference>
<evidence type="ECO:0000256" key="1">
    <source>
        <dbReference type="ARBA" id="ARBA00006484"/>
    </source>
</evidence>
<organism evidence="4 5">
    <name type="scientific">Nocardioides nanhaiensis</name>
    <dbReference type="NCBI Taxonomy" id="1476871"/>
    <lineage>
        <taxon>Bacteria</taxon>
        <taxon>Bacillati</taxon>
        <taxon>Actinomycetota</taxon>
        <taxon>Actinomycetes</taxon>
        <taxon>Propionibacteriales</taxon>
        <taxon>Nocardioidaceae</taxon>
        <taxon>Nocardioides</taxon>
    </lineage>
</organism>
<dbReference type="CDD" id="cd05233">
    <property type="entry name" value="SDR_c"/>
    <property type="match status" value="1"/>
</dbReference>
<sequence length="284" mass="29363">MNRPTLHRSASRDISGMTVVVTGGARGIGRATVERLAGHGAAVAVGDLDLELAESVAAPLGSRVRAARLDVTSPESWSSFLDAVAELGPIDALVNNAGIMPLGSVLKEPESVSRAIMDVNVHGPINGTKAVGPGMVERGRGHIVNVASAVGRVAVADGATYSASKFAAVGFSEATRAELAPHGIDVSVVLPAVVRTELSAGVPEARGVKSVSADDVAAVIESVLQRPRAETWVPRYGQYVSKPTLLLPHSWQDAVARAFKADSVLASADPAARAAYEERVRSQG</sequence>
<dbReference type="PRINTS" id="PR00080">
    <property type="entry name" value="SDRFAMILY"/>
</dbReference>
<dbReference type="PROSITE" id="PS00061">
    <property type="entry name" value="ADH_SHORT"/>
    <property type="match status" value="1"/>
</dbReference>
<name>A0ABP8W1J2_9ACTN</name>
<proteinExistence type="inferred from homology"/>
<gene>
    <name evidence="4" type="ORF">GCM10023226_14120</name>
</gene>
<dbReference type="InterPro" id="IPR002347">
    <property type="entry name" value="SDR_fam"/>
</dbReference>
<dbReference type="PANTHER" id="PTHR24322">
    <property type="entry name" value="PKSB"/>
    <property type="match status" value="1"/>
</dbReference>
<dbReference type="PRINTS" id="PR00081">
    <property type="entry name" value="GDHRDH"/>
</dbReference>
<evidence type="ECO:0000313" key="4">
    <source>
        <dbReference type="EMBL" id="GAA4678043.1"/>
    </source>
</evidence>
<dbReference type="InterPro" id="IPR036291">
    <property type="entry name" value="NAD(P)-bd_dom_sf"/>
</dbReference>
<keyword evidence="2" id="KW-0560">Oxidoreductase</keyword>
<protein>
    <submittedName>
        <fullName evidence="4">SDR family oxidoreductase</fullName>
    </submittedName>
</protein>
<comment type="caution">
    <text evidence="4">The sequence shown here is derived from an EMBL/GenBank/DDBJ whole genome shotgun (WGS) entry which is preliminary data.</text>
</comment>
<evidence type="ECO:0000256" key="2">
    <source>
        <dbReference type="ARBA" id="ARBA00023002"/>
    </source>
</evidence>
<evidence type="ECO:0000313" key="5">
    <source>
        <dbReference type="Proteomes" id="UP001500621"/>
    </source>
</evidence>
<evidence type="ECO:0000256" key="3">
    <source>
        <dbReference type="RuleBase" id="RU000363"/>
    </source>
</evidence>
<dbReference type="InterPro" id="IPR020904">
    <property type="entry name" value="Sc_DH/Rdtase_CS"/>
</dbReference>
<dbReference type="SUPFAM" id="SSF51735">
    <property type="entry name" value="NAD(P)-binding Rossmann-fold domains"/>
    <property type="match status" value="1"/>
</dbReference>
<comment type="similarity">
    <text evidence="1 3">Belongs to the short-chain dehydrogenases/reductases (SDR) family.</text>
</comment>